<dbReference type="SUPFAM" id="SSF51445">
    <property type="entry name" value="(Trans)glycosidases"/>
    <property type="match status" value="1"/>
</dbReference>
<organism evidence="1 2">
    <name type="scientific">Clostridium beijerinckii</name>
    <name type="common">Clostridium MP</name>
    <dbReference type="NCBI Taxonomy" id="1520"/>
    <lineage>
        <taxon>Bacteria</taxon>
        <taxon>Bacillati</taxon>
        <taxon>Bacillota</taxon>
        <taxon>Clostridia</taxon>
        <taxon>Eubacteriales</taxon>
        <taxon>Clostridiaceae</taxon>
        <taxon>Clostridium</taxon>
    </lineage>
</organism>
<dbReference type="Gene3D" id="3.20.20.80">
    <property type="entry name" value="Glycosidases"/>
    <property type="match status" value="1"/>
</dbReference>
<name>A0AAX0B1Q5_CLOBE</name>
<dbReference type="RefSeq" id="WP_077842861.1">
    <property type="nucleotide sequence ID" value="NZ_CP107022.1"/>
</dbReference>
<evidence type="ECO:0008006" key="3">
    <source>
        <dbReference type="Google" id="ProtNLM"/>
    </source>
</evidence>
<accession>A0AAX0B1Q5</accession>
<reference evidence="1" key="1">
    <citation type="submission" date="2020-05" db="EMBL/GenBank/DDBJ databases">
        <authorList>
            <person name="Brown S."/>
            <person name="Huntemann M."/>
            <person name="Clum A."/>
            <person name="Spunde A."/>
            <person name="Palaniappan K."/>
            <person name="Ritter S."/>
            <person name="Mikhailova N."/>
            <person name="Chen I.-M."/>
            <person name="Stamatis D."/>
            <person name="Reddy T."/>
            <person name="O'Malley R."/>
            <person name="Daum C."/>
            <person name="Shapiro N."/>
            <person name="Ivanova N."/>
            <person name="Kyrpides N."/>
            <person name="Woyke T."/>
        </authorList>
    </citation>
    <scope>NUCLEOTIDE SEQUENCE</scope>
    <source>
        <strain evidence="1">DJ080</strain>
    </source>
</reference>
<protein>
    <recommendedName>
        <fullName evidence="3">Arabinogalactan endo-beta-1,4-galactanase</fullName>
    </recommendedName>
</protein>
<dbReference type="Pfam" id="PF22612">
    <property type="entry name" value="GH113"/>
    <property type="match status" value="1"/>
</dbReference>
<dbReference type="CDD" id="cd19608">
    <property type="entry name" value="GH113_mannanase-like"/>
    <property type="match status" value="1"/>
</dbReference>
<dbReference type="Proteomes" id="UP001193748">
    <property type="component" value="Unassembled WGS sequence"/>
</dbReference>
<dbReference type="EMBL" id="JABSWW010000001">
    <property type="protein sequence ID" value="NRT89265.1"/>
    <property type="molecule type" value="Genomic_DNA"/>
</dbReference>
<evidence type="ECO:0000313" key="2">
    <source>
        <dbReference type="Proteomes" id="UP001193748"/>
    </source>
</evidence>
<comment type="caution">
    <text evidence="1">The sequence shown here is derived from an EMBL/GenBank/DDBJ whole genome shotgun (WGS) entry which is preliminary data.</text>
</comment>
<dbReference type="AlphaFoldDB" id="A0AAX0B1Q5"/>
<gene>
    <name evidence="1" type="ORF">B0H41_002944</name>
</gene>
<sequence>MKIFKRTILFILVVLISYIQTEDIKINNKKIIDTEGNRIQKDSTRNYLKYKNVSTTVWGSELTYIPSVSVYKHLAFQGADNTLVVMINIKGDRDSNPVRYPDSIVNQALNNAAVANVKTTMLKLHLGTDYCDNYGRSSYNPNSEIFFRNWKAICLHYAQMCIDNDIPILCIGCEQAQQTVDKNYSYWEDLVSAIRSKYPNLLLTYAASIYEYQLDAPLKFWKLLDFIGFNMYFHYTDKLASQKPTLDEIMQAYYVPIFKDKSAMDLINMHADAFNKKVIITETGLMPKDTGLSKVYDSAKASEQKNYDGTALAIKAVCDGLCQNKNVIGFSWWHASPPFDYFNDTEVTSAEKTMRDYLKGGLI</sequence>
<dbReference type="InterPro" id="IPR017853">
    <property type="entry name" value="GH"/>
</dbReference>
<reference evidence="1" key="2">
    <citation type="journal article" date="2022" name="Nat. Biotechnol.">
        <title>Carbon-negative production of acetone and isopropanol by gas fermentation at industrial pilot scale.</title>
        <authorList>
            <person name="Liew F.E."/>
            <person name="Nogle R."/>
            <person name="Abdalla T."/>
            <person name="Rasor B.J."/>
            <person name="Canter C."/>
            <person name="Jensen R.O."/>
            <person name="Wang L."/>
            <person name="Strutz J."/>
            <person name="Chirania P."/>
            <person name="De Tissera S."/>
            <person name="Mueller A.P."/>
            <person name="Ruan Z."/>
            <person name="Gao A."/>
            <person name="Tran L."/>
            <person name="Engle N.L."/>
            <person name="Bromley J.C."/>
            <person name="Daniell J."/>
            <person name="Conrado R."/>
            <person name="Tschaplinski T.J."/>
            <person name="Giannone R.J."/>
            <person name="Hettich R.L."/>
            <person name="Karim A.S."/>
            <person name="Simpson S.D."/>
            <person name="Brown S.D."/>
            <person name="Leang C."/>
            <person name="Jewett M.C."/>
            <person name="Kopke M."/>
        </authorList>
    </citation>
    <scope>NUCLEOTIDE SEQUENCE</scope>
    <source>
        <strain evidence="1">DJ080</strain>
    </source>
</reference>
<proteinExistence type="predicted"/>
<dbReference type="InterPro" id="IPR055151">
    <property type="entry name" value="GH113"/>
</dbReference>
<evidence type="ECO:0000313" key="1">
    <source>
        <dbReference type="EMBL" id="NRT89265.1"/>
    </source>
</evidence>